<proteinExistence type="predicted"/>
<dbReference type="EMBL" id="CM055106">
    <property type="protein sequence ID" value="KAJ7529803.1"/>
    <property type="molecule type" value="Genomic_DNA"/>
</dbReference>
<comment type="caution">
    <text evidence="1">The sequence shown here is derived from an EMBL/GenBank/DDBJ whole genome shotgun (WGS) entry which is preliminary data.</text>
</comment>
<reference evidence="2" key="1">
    <citation type="journal article" date="2024" name="Proc. Natl. Acad. Sci. U.S.A.">
        <title>Extraordinary preservation of gene collinearity over three hundred million years revealed in homosporous lycophytes.</title>
        <authorList>
            <person name="Li C."/>
            <person name="Wickell D."/>
            <person name="Kuo L.Y."/>
            <person name="Chen X."/>
            <person name="Nie B."/>
            <person name="Liao X."/>
            <person name="Peng D."/>
            <person name="Ji J."/>
            <person name="Jenkins J."/>
            <person name="Williams M."/>
            <person name="Shu S."/>
            <person name="Plott C."/>
            <person name="Barry K."/>
            <person name="Rajasekar S."/>
            <person name="Grimwood J."/>
            <person name="Han X."/>
            <person name="Sun S."/>
            <person name="Hou Z."/>
            <person name="He W."/>
            <person name="Dai G."/>
            <person name="Sun C."/>
            <person name="Schmutz J."/>
            <person name="Leebens-Mack J.H."/>
            <person name="Li F.W."/>
            <person name="Wang L."/>
        </authorList>
    </citation>
    <scope>NUCLEOTIDE SEQUENCE [LARGE SCALE GENOMIC DNA]</scope>
    <source>
        <strain evidence="2">cv. PW_Plant_1</strain>
    </source>
</reference>
<sequence length="598" mass="65579">MLLRPFPILACSSKLQCALSKEDIEANHMLRAAELADKSAGLTAPHPNAGCVLAHGARVVGEAYLYAQGTTSAEVQAVERAGEHARGATAYLNLEPGDCHGDESAVKALKLAGISRVVVGLRHPLKHLRGTAVSFLRGSGTIVDILGEDQQKCLKIQDVLKACELVNLPLLYTAAHQIPFSVLKYAMTLDGKIAASTGHAAWISSKLSRQRVFEIRGRSDAIIVGGNTVCRDNPQLTTRKEGGHLPIRIVMSRSLNLPEIRNLWDVSSALTIVMTQRGARVEFQKKLLSKGVEVIEFDFLTPKNVVEYCYSRGFLSILWECGGTLAAPAISSGIIHKVIAFLAPKIIGGAAAPSPVGELGMVEMTQALPVADVSFEQIGPDMLVSGFLKEIPDLRVTTTNSLELQNEASKVEVTNACVSEVISFYKAWNPYGAFSNFSPHPVSIPDAEGYLYTWRSTEHFYQAQKFEGVQDTIAQQCVQSIQAAESPEEAARLGRTLERQRRDLVRLNWESTKLTVMYEALLAKFSSYDYLRKLLLSTIGQVLIEASPHDYFWGCGRDGTGFNHLGKLLMKVRNELQIQQQKENLNGSFMTSFQNHVP</sequence>
<accession>A0ACC2BJ38</accession>
<organism evidence="1 2">
    <name type="scientific">Diphasiastrum complanatum</name>
    <name type="common">Issler's clubmoss</name>
    <name type="synonym">Lycopodium complanatum</name>
    <dbReference type="NCBI Taxonomy" id="34168"/>
    <lineage>
        <taxon>Eukaryota</taxon>
        <taxon>Viridiplantae</taxon>
        <taxon>Streptophyta</taxon>
        <taxon>Embryophyta</taxon>
        <taxon>Tracheophyta</taxon>
        <taxon>Lycopodiopsida</taxon>
        <taxon>Lycopodiales</taxon>
        <taxon>Lycopodiaceae</taxon>
        <taxon>Lycopodioideae</taxon>
        <taxon>Diphasiastrum</taxon>
    </lineage>
</organism>
<evidence type="ECO:0000313" key="1">
    <source>
        <dbReference type="EMBL" id="KAJ7529803.1"/>
    </source>
</evidence>
<evidence type="ECO:0000313" key="2">
    <source>
        <dbReference type="Proteomes" id="UP001162992"/>
    </source>
</evidence>
<protein>
    <submittedName>
        <fullName evidence="1">Uncharacterized protein</fullName>
    </submittedName>
</protein>
<keyword evidence="2" id="KW-1185">Reference proteome</keyword>
<gene>
    <name evidence="1" type="ORF">O6H91_15G066300</name>
</gene>
<name>A0ACC2BJ38_DIPCM</name>
<dbReference type="Proteomes" id="UP001162992">
    <property type="component" value="Chromosome 15"/>
</dbReference>